<name>A0ACC3D501_9PEZI</name>
<evidence type="ECO:0000313" key="2">
    <source>
        <dbReference type="Proteomes" id="UP001186974"/>
    </source>
</evidence>
<accession>A0ACC3D501</accession>
<gene>
    <name evidence="1" type="ORF">LTS18_005055</name>
</gene>
<evidence type="ECO:0000313" key="1">
    <source>
        <dbReference type="EMBL" id="KAK3061978.1"/>
    </source>
</evidence>
<organism evidence="1 2">
    <name type="scientific">Coniosporium uncinatum</name>
    <dbReference type="NCBI Taxonomy" id="93489"/>
    <lineage>
        <taxon>Eukaryota</taxon>
        <taxon>Fungi</taxon>
        <taxon>Dikarya</taxon>
        <taxon>Ascomycota</taxon>
        <taxon>Pezizomycotina</taxon>
        <taxon>Dothideomycetes</taxon>
        <taxon>Dothideomycetes incertae sedis</taxon>
        <taxon>Coniosporium</taxon>
    </lineage>
</organism>
<protein>
    <submittedName>
        <fullName evidence="1">Uncharacterized protein</fullName>
    </submittedName>
</protein>
<dbReference type="Proteomes" id="UP001186974">
    <property type="component" value="Unassembled WGS sequence"/>
</dbReference>
<reference evidence="1" key="1">
    <citation type="submission" date="2024-09" db="EMBL/GenBank/DDBJ databases">
        <title>Black Yeasts Isolated from many extreme environments.</title>
        <authorList>
            <person name="Coleine C."/>
            <person name="Stajich J.E."/>
            <person name="Selbmann L."/>
        </authorList>
    </citation>
    <scope>NUCLEOTIDE SEQUENCE</scope>
    <source>
        <strain evidence="1">CCFEE 5737</strain>
    </source>
</reference>
<sequence>MGRSPAVIIIARHGARLDAADPEWQFSSPTPYDPPLTYGGWNQARALGVRIASLLHAREEALDDEEIAASLNNFAFNGADDPLLAQAGISQPPPDRDGKKPKRRKQKVVVHASPFLRCVQTSIGVSAGMSQYNPSEAHFRHLIQNNKSSKRRSLSQSPRLHAADKDKDATRQPTQAELDEIAHLCPSIKNWRKKRRLRVDAFLGEWLSPSYFEGVTAPPDSRLMIASAKAELLRPGEAIPSTVQNANLAKGNFPGGWTPGGVKRNSSVKEEASSRPDFGRRDRTSSHGREERKRPLASHIQPESRMYNAPTPAYRVIPNDPIPSGYVTHARDACVEADI</sequence>
<comment type="caution">
    <text evidence="1">The sequence shown here is derived from an EMBL/GenBank/DDBJ whole genome shotgun (WGS) entry which is preliminary data.</text>
</comment>
<keyword evidence="2" id="KW-1185">Reference proteome</keyword>
<feature type="non-terminal residue" evidence="1">
    <location>
        <position position="339"/>
    </location>
</feature>
<dbReference type="EMBL" id="JAWDJW010007530">
    <property type="protein sequence ID" value="KAK3061978.1"/>
    <property type="molecule type" value="Genomic_DNA"/>
</dbReference>
<proteinExistence type="predicted"/>